<name>A0A3A9YLH0_9ACTN</name>
<dbReference type="InterPro" id="IPR036457">
    <property type="entry name" value="PPM-type-like_dom_sf"/>
</dbReference>
<feature type="domain" description="PAS" evidence="2">
    <location>
        <begin position="114"/>
        <end position="173"/>
    </location>
</feature>
<feature type="domain" description="PAS" evidence="2">
    <location>
        <begin position="21"/>
        <end position="60"/>
    </location>
</feature>
<dbReference type="InterPro" id="IPR036890">
    <property type="entry name" value="HATPase_C_sf"/>
</dbReference>
<sequence>MGAMDRPAGVVVPAADAASAVVDARGVVRAWSPGAARLLGHQAQEVVGRSAAGLVAQDVHSLAARCAGERCGWHGWLALRHRDGAVVPAEVRAYPAEDGGGTTTWLLHAGVTQSSADYHRLLEWAIDQSASSLGIYDVDARVRFVNATVLRDLGVTREDSIGRHLEEIFRDSEAIRTEAGLTDGEFEESVRSLAEVSELIREVARRNEPRRQEVSGPRAGTPGHVTWSLEISPIRDPGGQVRGVFVAATDVTEQSLARQRLNLLNTAGDRIGSTLDVNRTAQELAATLVPELCDFATIDLLPEVAGGGEPPAVAPGGTITLRRAAHQSIHDGIPESVVPVGQLDTYPDYSPPARCLVTGRPFVDDLPSPSFERWIDEDPERRERARVYGYHSIMTVPLRARGTVLGTALMLRSRQDSFVRDDVLLAGELCARAAVSVDNARRYARERGTALALQRSLLPQQLHGQVAVYVASRYLPAGGRAGVGGDWFDVIPLSGTRVALVIGDVVGHGLHASATMGRLRTAVRTLADVDLPPDELLTHLDDLVSHLAEQEGVDEPGQDPTGEIGATCLYAVYDPVSRQCVMASAGHAPPVIVTPGGAATGVGLSPGPPLGVGGLPFESVSLELPVGSLIALYTNGLIDPKNREFDEGQHLLREVLAQPSDSLGTTCDRVLRTLLPERQVDDAALLLARTRALDAEHVATIDLDQDPALVASARKAAGEQLVAWHLPEAAFITELVVSELVTNAIKHASPPIRLRLIRGETSLICEVSDGSSTAPHLRRARTFDEGGRGLLLVAQLSQQWGTRQTPTGKTIWAEQQLPGG</sequence>
<gene>
    <name evidence="4" type="ORF">D7294_28715</name>
</gene>
<dbReference type="Gene3D" id="3.30.565.10">
    <property type="entry name" value="Histidine kinase-like ATPase, C-terminal domain"/>
    <property type="match status" value="1"/>
</dbReference>
<dbReference type="FunFam" id="3.60.40.10:FF:000031">
    <property type="entry name" value="PAS sensor protein"/>
    <property type="match status" value="1"/>
</dbReference>
<evidence type="ECO:0000259" key="2">
    <source>
        <dbReference type="PROSITE" id="PS50112"/>
    </source>
</evidence>
<evidence type="ECO:0000313" key="4">
    <source>
        <dbReference type="EMBL" id="RKN37201.1"/>
    </source>
</evidence>
<evidence type="ECO:0000259" key="3">
    <source>
        <dbReference type="PROSITE" id="PS50113"/>
    </source>
</evidence>
<dbReference type="Gene3D" id="3.30.450.20">
    <property type="entry name" value="PAS domain"/>
    <property type="match status" value="2"/>
</dbReference>
<dbReference type="SMART" id="SM00091">
    <property type="entry name" value="PAS"/>
    <property type="match status" value="2"/>
</dbReference>
<dbReference type="InterPro" id="IPR003594">
    <property type="entry name" value="HATPase_dom"/>
</dbReference>
<dbReference type="CDD" id="cd00130">
    <property type="entry name" value="PAS"/>
    <property type="match status" value="1"/>
</dbReference>
<dbReference type="NCBIfam" id="TIGR00229">
    <property type="entry name" value="sensory_box"/>
    <property type="match status" value="1"/>
</dbReference>
<dbReference type="Pfam" id="PF13581">
    <property type="entry name" value="HATPase_c_2"/>
    <property type="match status" value="1"/>
</dbReference>
<organism evidence="4 5">
    <name type="scientific">Streptomyces hoynatensis</name>
    <dbReference type="NCBI Taxonomy" id="1141874"/>
    <lineage>
        <taxon>Bacteria</taxon>
        <taxon>Bacillati</taxon>
        <taxon>Actinomycetota</taxon>
        <taxon>Actinomycetes</taxon>
        <taxon>Kitasatosporales</taxon>
        <taxon>Streptomycetaceae</taxon>
        <taxon>Streptomyces</taxon>
    </lineage>
</organism>
<dbReference type="InterPro" id="IPR029016">
    <property type="entry name" value="GAF-like_dom_sf"/>
</dbReference>
<dbReference type="SUPFAM" id="SSF81606">
    <property type="entry name" value="PP2C-like"/>
    <property type="match status" value="1"/>
</dbReference>
<dbReference type="GO" id="GO:0006355">
    <property type="term" value="P:regulation of DNA-templated transcription"/>
    <property type="evidence" value="ECO:0007669"/>
    <property type="project" value="InterPro"/>
</dbReference>
<dbReference type="PROSITE" id="PS50113">
    <property type="entry name" value="PAC"/>
    <property type="match status" value="1"/>
</dbReference>
<dbReference type="InterPro" id="IPR000700">
    <property type="entry name" value="PAS-assoc_C"/>
</dbReference>
<accession>A0A3A9YLH0</accession>
<dbReference type="InterPro" id="IPR001932">
    <property type="entry name" value="PPM-type_phosphatase-like_dom"/>
</dbReference>
<dbReference type="SUPFAM" id="SSF55785">
    <property type="entry name" value="PYP-like sensor domain (PAS domain)"/>
    <property type="match status" value="2"/>
</dbReference>
<dbReference type="OrthoDB" id="118142at2"/>
<proteinExistence type="predicted"/>
<dbReference type="SMART" id="SM00331">
    <property type="entry name" value="PP2C_SIG"/>
    <property type="match status" value="1"/>
</dbReference>
<dbReference type="Pfam" id="PF01590">
    <property type="entry name" value="GAF"/>
    <property type="match status" value="1"/>
</dbReference>
<dbReference type="InterPro" id="IPR052016">
    <property type="entry name" value="Bact_Sigma-Reg"/>
</dbReference>
<protein>
    <submittedName>
        <fullName evidence="4">PAS domain S-box protein</fullName>
    </submittedName>
</protein>
<dbReference type="InterPro" id="IPR013767">
    <property type="entry name" value="PAS_fold"/>
</dbReference>
<dbReference type="Pfam" id="PF08448">
    <property type="entry name" value="PAS_4"/>
    <property type="match status" value="1"/>
</dbReference>
<dbReference type="Gene3D" id="3.30.450.40">
    <property type="match status" value="1"/>
</dbReference>
<comment type="caution">
    <text evidence="4">The sequence shown here is derived from an EMBL/GenBank/DDBJ whole genome shotgun (WGS) entry which is preliminary data.</text>
</comment>
<dbReference type="Proteomes" id="UP000272474">
    <property type="component" value="Unassembled WGS sequence"/>
</dbReference>
<dbReference type="FunFam" id="3.30.565.10:FF:000028">
    <property type="entry name" value="PAS sensor protein"/>
    <property type="match status" value="1"/>
</dbReference>
<keyword evidence="1" id="KW-0378">Hydrolase</keyword>
<dbReference type="CDD" id="cd16936">
    <property type="entry name" value="HATPase_RsbW-like"/>
    <property type="match status" value="1"/>
</dbReference>
<dbReference type="Gene3D" id="3.60.40.10">
    <property type="entry name" value="PPM-type phosphatase domain"/>
    <property type="match status" value="1"/>
</dbReference>
<dbReference type="PANTHER" id="PTHR43156">
    <property type="entry name" value="STAGE II SPORULATION PROTEIN E-RELATED"/>
    <property type="match status" value="1"/>
</dbReference>
<dbReference type="GO" id="GO:0016791">
    <property type="term" value="F:phosphatase activity"/>
    <property type="evidence" value="ECO:0007669"/>
    <property type="project" value="TreeGrafter"/>
</dbReference>
<evidence type="ECO:0000256" key="1">
    <source>
        <dbReference type="ARBA" id="ARBA00022801"/>
    </source>
</evidence>
<dbReference type="Pfam" id="PF07228">
    <property type="entry name" value="SpoIIE"/>
    <property type="match status" value="1"/>
</dbReference>
<dbReference type="InterPro" id="IPR003018">
    <property type="entry name" value="GAF"/>
</dbReference>
<dbReference type="Pfam" id="PF00989">
    <property type="entry name" value="PAS"/>
    <property type="match status" value="1"/>
</dbReference>
<dbReference type="InterPro" id="IPR035965">
    <property type="entry name" value="PAS-like_dom_sf"/>
</dbReference>
<evidence type="ECO:0000313" key="5">
    <source>
        <dbReference type="Proteomes" id="UP000272474"/>
    </source>
</evidence>
<dbReference type="FunFam" id="3.30.450.40:FF:000035">
    <property type="entry name" value="PAS sensor protein"/>
    <property type="match status" value="1"/>
</dbReference>
<dbReference type="SUPFAM" id="SSF55781">
    <property type="entry name" value="GAF domain-like"/>
    <property type="match status" value="1"/>
</dbReference>
<dbReference type="PROSITE" id="PS50112">
    <property type="entry name" value="PAS"/>
    <property type="match status" value="2"/>
</dbReference>
<reference evidence="4 5" key="1">
    <citation type="journal article" date="2014" name="Int. J. Syst. Evol. Microbiol.">
        <title>Streptomyces hoynatensis sp. nov., isolated from deep marine sediment.</title>
        <authorList>
            <person name="Veyisoglu A."/>
            <person name="Sahin N."/>
        </authorList>
    </citation>
    <scope>NUCLEOTIDE SEQUENCE [LARGE SCALE GENOMIC DNA]</scope>
    <source>
        <strain evidence="4 5">KCTC 29097</strain>
    </source>
</reference>
<dbReference type="AlphaFoldDB" id="A0A3A9YLH0"/>
<dbReference type="SUPFAM" id="SSF55874">
    <property type="entry name" value="ATPase domain of HSP90 chaperone/DNA topoisomerase II/histidine kinase"/>
    <property type="match status" value="1"/>
</dbReference>
<feature type="domain" description="PAC" evidence="3">
    <location>
        <begin position="210"/>
        <end position="263"/>
    </location>
</feature>
<dbReference type="InterPro" id="IPR000014">
    <property type="entry name" value="PAS"/>
</dbReference>
<dbReference type="PANTHER" id="PTHR43156:SF2">
    <property type="entry name" value="STAGE II SPORULATION PROTEIN E"/>
    <property type="match status" value="1"/>
</dbReference>
<keyword evidence="5" id="KW-1185">Reference proteome</keyword>
<dbReference type="InterPro" id="IPR013656">
    <property type="entry name" value="PAS_4"/>
</dbReference>
<dbReference type="EMBL" id="RBAL01000027">
    <property type="protein sequence ID" value="RKN37201.1"/>
    <property type="molecule type" value="Genomic_DNA"/>
</dbReference>